<evidence type="ECO:0000313" key="3">
    <source>
        <dbReference type="Proteomes" id="UP000248340"/>
    </source>
</evidence>
<reference evidence="2 3" key="1">
    <citation type="submission" date="2016-12" db="EMBL/GenBank/DDBJ databases">
        <title>The genomes of Aspergillus section Nigri reveals drivers in fungal speciation.</title>
        <authorList>
            <consortium name="DOE Joint Genome Institute"/>
            <person name="Vesth T.C."/>
            <person name="Nybo J."/>
            <person name="Theobald S."/>
            <person name="Brandl J."/>
            <person name="Frisvad J.C."/>
            <person name="Nielsen K.F."/>
            <person name="Lyhne E.K."/>
            <person name="Kogle M.E."/>
            <person name="Kuo A."/>
            <person name="Riley R."/>
            <person name="Clum A."/>
            <person name="Nolan M."/>
            <person name="Lipzen A."/>
            <person name="Salamov A."/>
            <person name="Henrissat B."/>
            <person name="Wiebenga A."/>
            <person name="De Vries R.P."/>
            <person name="Grigoriev I.V."/>
            <person name="Mortensen U.H."/>
            <person name="Andersen M.R."/>
            <person name="Baker S.E."/>
        </authorList>
    </citation>
    <scope>NUCLEOTIDE SEQUENCE [LARGE SCALE GENOMIC DNA]</scope>
    <source>
        <strain evidence="2 3">CBS 121591</strain>
    </source>
</reference>
<dbReference type="RefSeq" id="XP_025493877.1">
    <property type="nucleotide sequence ID" value="XM_025638236.1"/>
</dbReference>
<keyword evidence="1" id="KW-1133">Transmembrane helix</keyword>
<gene>
    <name evidence="2" type="ORF">BO82DRAFT_38619</name>
</gene>
<proteinExistence type="predicted"/>
<accession>A0A319CKM1</accession>
<protein>
    <submittedName>
        <fullName evidence="2">Uncharacterized protein</fullName>
    </submittedName>
</protein>
<organism evidence="2 3">
    <name type="scientific">Aspergillus uvarum CBS 121591</name>
    <dbReference type="NCBI Taxonomy" id="1448315"/>
    <lineage>
        <taxon>Eukaryota</taxon>
        <taxon>Fungi</taxon>
        <taxon>Dikarya</taxon>
        <taxon>Ascomycota</taxon>
        <taxon>Pezizomycotina</taxon>
        <taxon>Eurotiomycetes</taxon>
        <taxon>Eurotiomycetidae</taxon>
        <taxon>Eurotiales</taxon>
        <taxon>Aspergillaceae</taxon>
        <taxon>Aspergillus</taxon>
        <taxon>Aspergillus subgen. Circumdati</taxon>
    </lineage>
</organism>
<keyword evidence="1" id="KW-0812">Transmembrane</keyword>
<keyword evidence="1" id="KW-0472">Membrane</keyword>
<name>A0A319CKM1_9EURO</name>
<evidence type="ECO:0000256" key="1">
    <source>
        <dbReference type="SAM" id="Phobius"/>
    </source>
</evidence>
<dbReference type="Proteomes" id="UP000248340">
    <property type="component" value="Unassembled WGS sequence"/>
</dbReference>
<dbReference type="EMBL" id="KZ821688">
    <property type="protein sequence ID" value="PYH83677.1"/>
    <property type="molecule type" value="Genomic_DNA"/>
</dbReference>
<sequence>MIPRRQHLFTKASRGSCRSKVNNHFSFFFLHFFIHSFLFFCLFFFFSSFFLTSFLQHEQANQDGINGGFYRLGQYSKSNQCRVRSTSISLWLRITLNK</sequence>
<evidence type="ECO:0000313" key="2">
    <source>
        <dbReference type="EMBL" id="PYH83677.1"/>
    </source>
</evidence>
<dbReference type="AlphaFoldDB" id="A0A319CKM1"/>
<keyword evidence="3" id="KW-1185">Reference proteome</keyword>
<dbReference type="VEuPathDB" id="FungiDB:BO82DRAFT_38619"/>
<feature type="transmembrane region" description="Helical" evidence="1">
    <location>
        <begin position="21"/>
        <end position="46"/>
    </location>
</feature>
<dbReference type="GeneID" id="37140978"/>